<dbReference type="NCBIfam" id="TIGR01444">
    <property type="entry name" value="fkbM_fam"/>
    <property type="match status" value="1"/>
</dbReference>
<dbReference type="SUPFAM" id="SSF53335">
    <property type="entry name" value="S-adenosyl-L-methionine-dependent methyltransferases"/>
    <property type="match status" value="1"/>
</dbReference>
<dbReference type="EMBL" id="JAAEDI010000008">
    <property type="protein sequence ID" value="MBR0649733.1"/>
    <property type="molecule type" value="Genomic_DNA"/>
</dbReference>
<gene>
    <name evidence="2" type="ORF">GXW78_08670</name>
</gene>
<dbReference type="InterPro" id="IPR006342">
    <property type="entry name" value="FkbM_mtfrase"/>
</dbReference>
<evidence type="ECO:0000313" key="3">
    <source>
        <dbReference type="Proteomes" id="UP000698752"/>
    </source>
</evidence>
<dbReference type="InterPro" id="IPR029063">
    <property type="entry name" value="SAM-dependent_MTases_sf"/>
</dbReference>
<dbReference type="RefSeq" id="WP_211867934.1">
    <property type="nucleotide sequence ID" value="NZ_JAAEDI010000008.1"/>
</dbReference>
<sequence>MRMLVAGPATDAPALRRIVEVQAEDLVRLRRELVSARHRLKAMGEGGAAPEPIADSADRVSDDQVLALLRAAQIDIEAVTRRSRWLRLGRQLGVARQTEWEQADWRSPYAEDTASSDAALPAGLLRAELSRLKQLQRELSRSRWRRLGHVLRLSKPLSWDLATPQRATPRAPVHPAAGSSTATEMDHVEGQFLTAEFVEQCKAFAVDVVLDVGANSGQFAGALRASGWHGQIVSFEPLSDAHAQLRKAAAGDALWDVAERCALGATKGDARINIAANSWSSSLLPMAALHHEVAPQSVYSGTESCTVLMLDDVIGGTYSDPTTLFALKIDVQGYEKQVLEGLRKYGPQVRVLLCELSLAELYDGAAQISEMTAYLAGRGFRCLALAPALEDPRTGRLLQADGLFVSR</sequence>
<dbReference type="Gene3D" id="3.40.50.150">
    <property type="entry name" value="Vaccinia Virus protein VP39"/>
    <property type="match status" value="1"/>
</dbReference>
<dbReference type="PANTHER" id="PTHR36973">
    <property type="entry name" value="SLL1456 PROTEIN-RELATED"/>
    <property type="match status" value="1"/>
</dbReference>
<dbReference type="GO" id="GO:0008168">
    <property type="term" value="F:methyltransferase activity"/>
    <property type="evidence" value="ECO:0007669"/>
    <property type="project" value="UniProtKB-KW"/>
</dbReference>
<dbReference type="GO" id="GO:0032259">
    <property type="term" value="P:methylation"/>
    <property type="evidence" value="ECO:0007669"/>
    <property type="project" value="UniProtKB-KW"/>
</dbReference>
<keyword evidence="2" id="KW-0489">Methyltransferase</keyword>
<dbReference type="Pfam" id="PF05050">
    <property type="entry name" value="Methyltransf_21"/>
    <property type="match status" value="1"/>
</dbReference>
<evidence type="ECO:0000313" key="2">
    <source>
        <dbReference type="EMBL" id="MBR0649733.1"/>
    </source>
</evidence>
<dbReference type="PANTHER" id="PTHR36973:SF4">
    <property type="entry name" value="NODULATION PROTEIN"/>
    <property type="match status" value="1"/>
</dbReference>
<evidence type="ECO:0000259" key="1">
    <source>
        <dbReference type="Pfam" id="PF05050"/>
    </source>
</evidence>
<proteinExistence type="predicted"/>
<keyword evidence="2" id="KW-0808">Transferase</keyword>
<reference evidence="3" key="1">
    <citation type="journal article" date="2021" name="Syst. Appl. Microbiol.">
        <title>Roseomonas hellenica sp. nov., isolated from roots of wild-growing Alkanna tinctoria.</title>
        <authorList>
            <person name="Rat A."/>
            <person name="Naranjo H.D."/>
            <person name="Lebbe L."/>
            <person name="Cnockaert M."/>
            <person name="Krigas N."/>
            <person name="Grigoriadou K."/>
            <person name="Maloupa E."/>
            <person name="Willems A."/>
        </authorList>
    </citation>
    <scope>NUCLEOTIDE SEQUENCE [LARGE SCALE GENOMIC DNA]</scope>
    <source>
        <strain evidence="3">LMG 31159</strain>
    </source>
</reference>
<keyword evidence="3" id="KW-1185">Reference proteome</keyword>
<dbReference type="Proteomes" id="UP000698752">
    <property type="component" value="Unassembled WGS sequence"/>
</dbReference>
<feature type="domain" description="Methyltransferase FkbM" evidence="1">
    <location>
        <begin position="211"/>
        <end position="382"/>
    </location>
</feature>
<organism evidence="2 3">
    <name type="scientific">Neoroseomonas terrae</name>
    <dbReference type="NCBI Taxonomy" id="424799"/>
    <lineage>
        <taxon>Bacteria</taxon>
        <taxon>Pseudomonadati</taxon>
        <taxon>Pseudomonadota</taxon>
        <taxon>Alphaproteobacteria</taxon>
        <taxon>Acetobacterales</taxon>
        <taxon>Acetobacteraceae</taxon>
        <taxon>Neoroseomonas</taxon>
    </lineage>
</organism>
<accession>A0ABS5EFD6</accession>
<dbReference type="InterPro" id="IPR053188">
    <property type="entry name" value="FkbM_Methyltransferase"/>
</dbReference>
<protein>
    <submittedName>
        <fullName evidence="2">FkbM family methyltransferase</fullName>
    </submittedName>
</protein>
<name>A0ABS5EFD6_9PROT</name>
<comment type="caution">
    <text evidence="2">The sequence shown here is derived from an EMBL/GenBank/DDBJ whole genome shotgun (WGS) entry which is preliminary data.</text>
</comment>